<feature type="transmembrane region" description="Helical" evidence="10">
    <location>
        <begin position="14"/>
        <end position="34"/>
    </location>
</feature>
<accession>A0A3P1WPX2</accession>
<dbReference type="SUPFAM" id="SSF52540">
    <property type="entry name" value="P-loop containing nucleoside triphosphate hydrolases"/>
    <property type="match status" value="1"/>
</dbReference>
<evidence type="ECO:0000256" key="7">
    <source>
        <dbReference type="ARBA" id="ARBA00022840"/>
    </source>
</evidence>
<evidence type="ECO:0000256" key="6">
    <source>
        <dbReference type="ARBA" id="ARBA00022741"/>
    </source>
</evidence>
<feature type="transmembrane region" description="Helical" evidence="10">
    <location>
        <begin position="156"/>
        <end position="173"/>
    </location>
</feature>
<keyword evidence="3" id="KW-1003">Cell membrane</keyword>
<dbReference type="Pfam" id="PF00005">
    <property type="entry name" value="ABC_tran"/>
    <property type="match status" value="1"/>
</dbReference>
<gene>
    <name evidence="13" type="ORF">EII35_11565</name>
</gene>
<comment type="subcellular location">
    <subcellularLocation>
        <location evidence="1">Cell membrane</location>
        <topology evidence="1">Multi-pass membrane protein</topology>
    </subcellularLocation>
</comment>
<evidence type="ECO:0000256" key="2">
    <source>
        <dbReference type="ARBA" id="ARBA00022448"/>
    </source>
</evidence>
<evidence type="ECO:0000256" key="5">
    <source>
        <dbReference type="ARBA" id="ARBA00022692"/>
    </source>
</evidence>
<name>A0A3P1WPX2_9ACTN</name>
<dbReference type="PROSITE" id="PS00211">
    <property type="entry name" value="ABC_TRANSPORTER_1"/>
    <property type="match status" value="1"/>
</dbReference>
<dbReference type="InterPro" id="IPR036640">
    <property type="entry name" value="ABC1_TM_sf"/>
</dbReference>
<reference evidence="13 14" key="1">
    <citation type="submission" date="2018-11" db="EMBL/GenBank/DDBJ databases">
        <title>Genomes From Bacteria Associated with the Canine Oral Cavity: a Test Case for Automated Genome-Based Taxonomic Assignment.</title>
        <authorList>
            <person name="Coil D.A."/>
            <person name="Jospin G."/>
            <person name="Darling A.E."/>
            <person name="Wallis C."/>
            <person name="Davis I.J."/>
            <person name="Harris S."/>
            <person name="Eisen J.A."/>
            <person name="Holcombe L.J."/>
            <person name="O'Flynn C."/>
        </authorList>
    </citation>
    <scope>NUCLEOTIDE SEQUENCE [LARGE SCALE GENOMIC DNA]</scope>
    <source>
        <strain evidence="13 14">OH2822_COT-296</strain>
    </source>
</reference>
<keyword evidence="2" id="KW-0813">Transport</keyword>
<keyword evidence="9 10" id="KW-0472">Membrane</keyword>
<feature type="domain" description="ABC transporter" evidence="11">
    <location>
        <begin position="329"/>
        <end position="575"/>
    </location>
</feature>
<dbReference type="AlphaFoldDB" id="A0A3P1WPX2"/>
<keyword evidence="4" id="KW-0997">Cell inner membrane</keyword>
<dbReference type="InterPro" id="IPR017871">
    <property type="entry name" value="ABC_transporter-like_CS"/>
</dbReference>
<keyword evidence="8 10" id="KW-1133">Transmembrane helix</keyword>
<dbReference type="InterPro" id="IPR027417">
    <property type="entry name" value="P-loop_NTPase"/>
</dbReference>
<dbReference type="GO" id="GO:0016887">
    <property type="term" value="F:ATP hydrolysis activity"/>
    <property type="evidence" value="ECO:0007669"/>
    <property type="project" value="InterPro"/>
</dbReference>
<organism evidence="13 14">
    <name type="scientific">Arachnia propionica</name>
    <dbReference type="NCBI Taxonomy" id="1750"/>
    <lineage>
        <taxon>Bacteria</taxon>
        <taxon>Bacillati</taxon>
        <taxon>Actinomycetota</taxon>
        <taxon>Actinomycetes</taxon>
        <taxon>Propionibacteriales</taxon>
        <taxon>Propionibacteriaceae</taxon>
        <taxon>Arachnia</taxon>
    </lineage>
</organism>
<dbReference type="RefSeq" id="WP_125228625.1">
    <property type="nucleotide sequence ID" value="NZ_RQYT01000032.1"/>
</dbReference>
<dbReference type="InterPro" id="IPR003439">
    <property type="entry name" value="ABC_transporter-like_ATP-bd"/>
</dbReference>
<dbReference type="InterPro" id="IPR039421">
    <property type="entry name" value="Type_1_exporter"/>
</dbReference>
<dbReference type="SMART" id="SM00382">
    <property type="entry name" value="AAA"/>
    <property type="match status" value="1"/>
</dbReference>
<evidence type="ECO:0000256" key="9">
    <source>
        <dbReference type="ARBA" id="ARBA00023136"/>
    </source>
</evidence>
<evidence type="ECO:0000256" key="4">
    <source>
        <dbReference type="ARBA" id="ARBA00022519"/>
    </source>
</evidence>
<feature type="transmembrane region" description="Helical" evidence="10">
    <location>
        <begin position="129"/>
        <end position="150"/>
    </location>
</feature>
<dbReference type="InterPro" id="IPR011527">
    <property type="entry name" value="ABC1_TM_dom"/>
</dbReference>
<dbReference type="PROSITE" id="PS50929">
    <property type="entry name" value="ABC_TM1F"/>
    <property type="match status" value="1"/>
</dbReference>
<keyword evidence="6" id="KW-0547">Nucleotide-binding</keyword>
<dbReference type="Gene3D" id="3.40.50.300">
    <property type="entry name" value="P-loop containing nucleotide triphosphate hydrolases"/>
    <property type="match status" value="1"/>
</dbReference>
<evidence type="ECO:0000256" key="1">
    <source>
        <dbReference type="ARBA" id="ARBA00004651"/>
    </source>
</evidence>
<evidence type="ECO:0000256" key="8">
    <source>
        <dbReference type="ARBA" id="ARBA00022989"/>
    </source>
</evidence>
<dbReference type="Pfam" id="PF00664">
    <property type="entry name" value="ABC_membrane"/>
    <property type="match status" value="1"/>
</dbReference>
<dbReference type="GO" id="GO:0005524">
    <property type="term" value="F:ATP binding"/>
    <property type="evidence" value="ECO:0007669"/>
    <property type="project" value="UniProtKB-KW"/>
</dbReference>
<evidence type="ECO:0000256" key="10">
    <source>
        <dbReference type="SAM" id="Phobius"/>
    </source>
</evidence>
<evidence type="ECO:0000313" key="14">
    <source>
        <dbReference type="Proteomes" id="UP000280935"/>
    </source>
</evidence>
<keyword evidence="7 13" id="KW-0067">ATP-binding</keyword>
<feature type="domain" description="ABC transmembrane type-1" evidence="12">
    <location>
        <begin position="16"/>
        <end position="298"/>
    </location>
</feature>
<dbReference type="InterPro" id="IPR003593">
    <property type="entry name" value="AAA+_ATPase"/>
</dbReference>
<sequence length="579" mass="62847">MLKRLFRYLDKPRALFWMVGGYATAALFQGLAFLVMVPFLRAYLGDSPAAALPWLWWLIALAAVAFIAQFATLANSHRISVEDVCGDLIHKIGKRVSNLPLGWFRAGSPGEVAALTSSQADVLSHLGSIILPNLLSATITPLTVLVGLLFVDWRMALVLALAVPATWWLWRWGRRVLREEHDREPALASASASRLIEYAQLQPVLRARGLRGTAWTPLDRSLREENEGVMNLLRLQGPPLGTATLLSQALFAGTLSFGLWLCLGGSLDLAAFLAIMLLTTRFTTPLAQALLYQSELQKAEVALDAMGQVLDEPEMTSGSAEQDPQGLDIVLDDVDFGYEPGTPVLSGFSLRAPQGRITALVGPSGCGKSTITKLVARFWDVERGRITIGGVDVREMPVEQLMSLVSMVFQDVYLFDTTILENVRLARPDATDEEVARAVSRARLDPVIERLPEGLATRVGEGGSRLSGGERQRVAIARAFLKDAPILLLDEITSALDAENEAVLTQTLAELSEGRTVVVIAHRLSTIMNADSVAVLSGREKGEATRIIEQGPPSELEAAGGLFAELVADSKAVSRWRLG</sequence>
<dbReference type="FunFam" id="3.40.50.300:FF:001001">
    <property type="entry name" value="Multidrug ABC transporter ATP-binding protein"/>
    <property type="match status" value="1"/>
</dbReference>
<dbReference type="EMBL" id="RQYT01000032">
    <property type="protein sequence ID" value="RRD48679.1"/>
    <property type="molecule type" value="Genomic_DNA"/>
</dbReference>
<protein>
    <submittedName>
        <fullName evidence="13">ABC transporter ATP-binding protein</fullName>
    </submittedName>
</protein>
<evidence type="ECO:0000313" key="13">
    <source>
        <dbReference type="EMBL" id="RRD48679.1"/>
    </source>
</evidence>
<dbReference type="Proteomes" id="UP000280935">
    <property type="component" value="Unassembled WGS sequence"/>
</dbReference>
<keyword evidence="5 10" id="KW-0812">Transmembrane</keyword>
<dbReference type="PANTHER" id="PTHR24221">
    <property type="entry name" value="ATP-BINDING CASSETTE SUB-FAMILY B"/>
    <property type="match status" value="1"/>
</dbReference>
<dbReference type="PANTHER" id="PTHR24221:SF654">
    <property type="entry name" value="ATP-BINDING CASSETTE SUB-FAMILY B MEMBER 6"/>
    <property type="match status" value="1"/>
</dbReference>
<feature type="transmembrane region" description="Helical" evidence="10">
    <location>
        <begin position="54"/>
        <end position="74"/>
    </location>
</feature>
<dbReference type="SUPFAM" id="SSF90123">
    <property type="entry name" value="ABC transporter transmembrane region"/>
    <property type="match status" value="1"/>
</dbReference>
<dbReference type="OrthoDB" id="9806127at2"/>
<dbReference type="GO" id="GO:0140359">
    <property type="term" value="F:ABC-type transporter activity"/>
    <property type="evidence" value="ECO:0007669"/>
    <property type="project" value="InterPro"/>
</dbReference>
<evidence type="ECO:0000259" key="11">
    <source>
        <dbReference type="PROSITE" id="PS50893"/>
    </source>
</evidence>
<dbReference type="Gene3D" id="1.20.1560.10">
    <property type="entry name" value="ABC transporter type 1, transmembrane domain"/>
    <property type="match status" value="1"/>
</dbReference>
<evidence type="ECO:0000259" key="12">
    <source>
        <dbReference type="PROSITE" id="PS50929"/>
    </source>
</evidence>
<dbReference type="GO" id="GO:0005886">
    <property type="term" value="C:plasma membrane"/>
    <property type="evidence" value="ECO:0007669"/>
    <property type="project" value="UniProtKB-SubCell"/>
</dbReference>
<dbReference type="PROSITE" id="PS50893">
    <property type="entry name" value="ABC_TRANSPORTER_2"/>
    <property type="match status" value="1"/>
</dbReference>
<comment type="caution">
    <text evidence="13">The sequence shown here is derived from an EMBL/GenBank/DDBJ whole genome shotgun (WGS) entry which is preliminary data.</text>
</comment>
<feature type="transmembrane region" description="Helical" evidence="10">
    <location>
        <begin position="257"/>
        <end position="278"/>
    </location>
</feature>
<proteinExistence type="predicted"/>
<dbReference type="GO" id="GO:0034040">
    <property type="term" value="F:ATPase-coupled lipid transmembrane transporter activity"/>
    <property type="evidence" value="ECO:0007669"/>
    <property type="project" value="TreeGrafter"/>
</dbReference>
<evidence type="ECO:0000256" key="3">
    <source>
        <dbReference type="ARBA" id="ARBA00022475"/>
    </source>
</evidence>